<organism evidence="2 3">
    <name type="scientific">Rotaria sordida</name>
    <dbReference type="NCBI Taxonomy" id="392033"/>
    <lineage>
        <taxon>Eukaryota</taxon>
        <taxon>Metazoa</taxon>
        <taxon>Spiralia</taxon>
        <taxon>Gnathifera</taxon>
        <taxon>Rotifera</taxon>
        <taxon>Eurotatoria</taxon>
        <taxon>Bdelloidea</taxon>
        <taxon>Philodinida</taxon>
        <taxon>Philodinidae</taxon>
        <taxon>Rotaria</taxon>
    </lineage>
</organism>
<reference evidence="2" key="1">
    <citation type="submission" date="2021-02" db="EMBL/GenBank/DDBJ databases">
        <authorList>
            <person name="Nowell W R."/>
        </authorList>
    </citation>
    <scope>NUCLEOTIDE SEQUENCE</scope>
</reference>
<sequence>MSSDIDRVVYIFSIADDLYICFGLFIIIISTIGNICNCFVFINISPLNKHPNVLFIISGCFSFMCNCFAGLCQYLILLPNTKWQRLITRTRAKLIIILTAIIYLLIFIPIPIYYTNFQSSTLTFICKSSYKIINIYSSYWIMIGYYFLPAL</sequence>
<gene>
    <name evidence="2" type="ORF">OTI717_LOCUS18743</name>
</gene>
<feature type="transmembrane region" description="Helical" evidence="1">
    <location>
        <begin position="90"/>
        <end position="112"/>
    </location>
</feature>
<dbReference type="Proteomes" id="UP000663823">
    <property type="component" value="Unassembled WGS sequence"/>
</dbReference>
<proteinExistence type="predicted"/>
<dbReference type="EMBL" id="CAJOAX010002637">
    <property type="protein sequence ID" value="CAF3809495.1"/>
    <property type="molecule type" value="Genomic_DNA"/>
</dbReference>
<dbReference type="AlphaFoldDB" id="A0A819C6Z6"/>
<protein>
    <submittedName>
        <fullName evidence="2">Uncharacterized protein</fullName>
    </submittedName>
</protein>
<comment type="caution">
    <text evidence="2">The sequence shown here is derived from an EMBL/GenBank/DDBJ whole genome shotgun (WGS) entry which is preliminary data.</text>
</comment>
<evidence type="ECO:0000313" key="3">
    <source>
        <dbReference type="Proteomes" id="UP000663823"/>
    </source>
</evidence>
<accession>A0A819C6Z6</accession>
<evidence type="ECO:0000313" key="2">
    <source>
        <dbReference type="EMBL" id="CAF3809495.1"/>
    </source>
</evidence>
<keyword evidence="1" id="KW-0472">Membrane</keyword>
<keyword evidence="1" id="KW-1133">Transmembrane helix</keyword>
<feature type="transmembrane region" description="Helical" evidence="1">
    <location>
        <begin position="20"/>
        <end position="42"/>
    </location>
</feature>
<feature type="transmembrane region" description="Helical" evidence="1">
    <location>
        <begin position="132"/>
        <end position="148"/>
    </location>
</feature>
<name>A0A819C6Z6_9BILA</name>
<evidence type="ECO:0000256" key="1">
    <source>
        <dbReference type="SAM" id="Phobius"/>
    </source>
</evidence>
<feature type="transmembrane region" description="Helical" evidence="1">
    <location>
        <begin position="54"/>
        <end position="78"/>
    </location>
</feature>
<keyword evidence="1" id="KW-0812">Transmembrane</keyword>